<protein>
    <submittedName>
        <fullName evidence="2">Polyprotein</fullName>
    </submittedName>
</protein>
<name>A0AAV4DI71_9GAST</name>
<reference evidence="2 3" key="1">
    <citation type="journal article" date="2021" name="Elife">
        <title>Chloroplast acquisition without the gene transfer in kleptoplastic sea slugs, Plakobranchus ocellatus.</title>
        <authorList>
            <person name="Maeda T."/>
            <person name="Takahashi S."/>
            <person name="Yoshida T."/>
            <person name="Shimamura S."/>
            <person name="Takaki Y."/>
            <person name="Nagai Y."/>
            <person name="Toyoda A."/>
            <person name="Suzuki Y."/>
            <person name="Arimoto A."/>
            <person name="Ishii H."/>
            <person name="Satoh N."/>
            <person name="Nishiyama T."/>
            <person name="Hasebe M."/>
            <person name="Maruyama T."/>
            <person name="Minagawa J."/>
            <person name="Obokata J."/>
            <person name="Shigenobu S."/>
        </authorList>
    </citation>
    <scope>NUCLEOTIDE SEQUENCE [LARGE SCALE GENOMIC DNA]</scope>
</reference>
<dbReference type="Proteomes" id="UP000735302">
    <property type="component" value="Unassembled WGS sequence"/>
</dbReference>
<keyword evidence="3" id="KW-1185">Reference proteome</keyword>
<evidence type="ECO:0000313" key="2">
    <source>
        <dbReference type="EMBL" id="GFO43725.1"/>
    </source>
</evidence>
<feature type="compositionally biased region" description="Polar residues" evidence="1">
    <location>
        <begin position="122"/>
        <end position="132"/>
    </location>
</feature>
<dbReference type="AlphaFoldDB" id="A0AAV4DI71"/>
<organism evidence="2 3">
    <name type="scientific">Plakobranchus ocellatus</name>
    <dbReference type="NCBI Taxonomy" id="259542"/>
    <lineage>
        <taxon>Eukaryota</taxon>
        <taxon>Metazoa</taxon>
        <taxon>Spiralia</taxon>
        <taxon>Lophotrochozoa</taxon>
        <taxon>Mollusca</taxon>
        <taxon>Gastropoda</taxon>
        <taxon>Heterobranchia</taxon>
        <taxon>Euthyneura</taxon>
        <taxon>Panpulmonata</taxon>
        <taxon>Sacoglossa</taxon>
        <taxon>Placobranchoidea</taxon>
        <taxon>Plakobranchidae</taxon>
        <taxon>Plakobranchus</taxon>
    </lineage>
</organism>
<evidence type="ECO:0000256" key="1">
    <source>
        <dbReference type="SAM" id="MobiDB-lite"/>
    </source>
</evidence>
<evidence type="ECO:0000313" key="3">
    <source>
        <dbReference type="Proteomes" id="UP000735302"/>
    </source>
</evidence>
<sequence length="139" mass="16095">MDDTTIICSKEDETRRMLTRLDDLTSWCRMEFKPKKSRSLSIRRGKVDEATTFTVAEQQISTVIKNQSRASEDDRAMYSRKAKLKLQMKYILEEYKCGKARLLTMLEESDDPVVKTDRKGLGSTTAKWWSQTEGKEKGT</sequence>
<comment type="caution">
    <text evidence="2">The sequence shown here is derived from an EMBL/GenBank/DDBJ whole genome shotgun (WGS) entry which is preliminary data.</text>
</comment>
<proteinExistence type="predicted"/>
<feature type="region of interest" description="Disordered" evidence="1">
    <location>
        <begin position="114"/>
        <end position="139"/>
    </location>
</feature>
<gene>
    <name evidence="2" type="ORF">PoB_007023000</name>
</gene>
<accession>A0AAV4DI71</accession>
<dbReference type="EMBL" id="BLXT01007896">
    <property type="protein sequence ID" value="GFO43725.1"/>
    <property type="molecule type" value="Genomic_DNA"/>
</dbReference>